<dbReference type="EMBL" id="FRFD01000007">
    <property type="protein sequence ID" value="SHO49769.1"/>
    <property type="molecule type" value="Genomic_DNA"/>
</dbReference>
<feature type="binding site" evidence="8 13">
    <location>
        <position position="279"/>
    </location>
    <ligand>
        <name>Zn(2+)</name>
        <dbReference type="ChEBI" id="CHEBI:29105"/>
    </ligand>
</feature>
<dbReference type="InterPro" id="IPR016161">
    <property type="entry name" value="Ald_DH/histidinol_DH"/>
</dbReference>
<evidence type="ECO:0000256" key="8">
    <source>
        <dbReference type="HAMAP-Rule" id="MF_01024"/>
    </source>
</evidence>
<comment type="cofactor">
    <cofactor evidence="8 13">
        <name>Zn(2+)</name>
        <dbReference type="ChEBI" id="CHEBI:29105"/>
    </cofactor>
    <text evidence="8 13">Binds 1 zinc ion per subunit.</text>
</comment>
<evidence type="ECO:0000256" key="3">
    <source>
        <dbReference type="ARBA" id="ARBA00012965"/>
    </source>
</evidence>
<dbReference type="AlphaFoldDB" id="A0A1M7YAZ0"/>
<feature type="binding site" evidence="8 12">
    <location>
        <position position="257"/>
    </location>
    <ligand>
        <name>substrate</name>
    </ligand>
</feature>
<dbReference type="GO" id="GO:0005829">
    <property type="term" value="C:cytosol"/>
    <property type="evidence" value="ECO:0007669"/>
    <property type="project" value="TreeGrafter"/>
</dbReference>
<dbReference type="PRINTS" id="PR00083">
    <property type="entry name" value="HOLDHDRGNASE"/>
</dbReference>
<dbReference type="GO" id="GO:0004399">
    <property type="term" value="F:histidinol dehydrogenase activity"/>
    <property type="evidence" value="ECO:0007669"/>
    <property type="project" value="UniProtKB-UniRule"/>
</dbReference>
<dbReference type="PANTHER" id="PTHR21256">
    <property type="entry name" value="HISTIDINOL DEHYDROGENASE HDH"/>
    <property type="match status" value="1"/>
</dbReference>
<accession>A0A1M7YAZ0</accession>
<dbReference type="Pfam" id="PF00815">
    <property type="entry name" value="Histidinol_dh"/>
    <property type="match status" value="1"/>
</dbReference>
<feature type="binding site" evidence="8 13">
    <location>
        <position position="440"/>
    </location>
    <ligand>
        <name>Zn(2+)</name>
        <dbReference type="ChEBI" id="CHEBI:29105"/>
    </ligand>
</feature>
<keyword evidence="16" id="KW-1185">Reference proteome</keyword>
<dbReference type="Proteomes" id="UP000184612">
    <property type="component" value="Unassembled WGS sequence"/>
</dbReference>
<evidence type="ECO:0000313" key="15">
    <source>
        <dbReference type="EMBL" id="SHO49769.1"/>
    </source>
</evidence>
<feature type="binding site" evidence="8 13">
    <location>
        <position position="381"/>
    </location>
    <ligand>
        <name>Zn(2+)</name>
        <dbReference type="ChEBI" id="CHEBI:29105"/>
    </ligand>
</feature>
<comment type="pathway">
    <text evidence="8">Amino-acid biosynthesis; L-histidine biosynthesis; L-histidine from 5-phospho-alpha-D-ribose 1-diphosphate: step 9/9.</text>
</comment>
<dbReference type="InterPro" id="IPR001692">
    <property type="entry name" value="Histidinol_DH_CS"/>
</dbReference>
<dbReference type="HAMAP" id="MF_01024">
    <property type="entry name" value="HisD"/>
    <property type="match status" value="1"/>
</dbReference>
<feature type="active site" description="Proton acceptor" evidence="8 10">
    <location>
        <position position="347"/>
    </location>
</feature>
<organism evidence="15 16">
    <name type="scientific">Anaerocolumna xylanovorans DSM 12503</name>
    <dbReference type="NCBI Taxonomy" id="1121345"/>
    <lineage>
        <taxon>Bacteria</taxon>
        <taxon>Bacillati</taxon>
        <taxon>Bacillota</taxon>
        <taxon>Clostridia</taxon>
        <taxon>Lachnospirales</taxon>
        <taxon>Lachnospiraceae</taxon>
        <taxon>Anaerocolumna</taxon>
    </lineage>
</organism>
<feature type="active site" description="Proton acceptor" evidence="8 10">
    <location>
        <position position="348"/>
    </location>
</feature>
<dbReference type="PIRSF" id="PIRSF000099">
    <property type="entry name" value="Histidinol_dh"/>
    <property type="match status" value="1"/>
</dbReference>
<comment type="function">
    <text evidence="1 8">Catalyzes the sequential NAD-dependent oxidations of L-histidinol to L-histidinaldehyde and then to L-histidine.</text>
</comment>
<keyword evidence="4 8" id="KW-0479">Metal-binding</keyword>
<keyword evidence="5 8" id="KW-0862">Zinc</keyword>
<evidence type="ECO:0000256" key="11">
    <source>
        <dbReference type="PIRSR" id="PIRSR000099-2"/>
    </source>
</evidence>
<reference evidence="15 16" key="1">
    <citation type="submission" date="2016-12" db="EMBL/GenBank/DDBJ databases">
        <authorList>
            <person name="Song W.-J."/>
            <person name="Kurnit D.M."/>
        </authorList>
    </citation>
    <scope>NUCLEOTIDE SEQUENCE [LARGE SCALE GENOMIC DNA]</scope>
    <source>
        <strain evidence="15 16">DSM 12503</strain>
    </source>
</reference>
<comment type="catalytic activity">
    <reaction evidence="7 8">
        <text>L-histidinol + 2 NAD(+) + H2O = L-histidine + 2 NADH + 3 H(+)</text>
        <dbReference type="Rhea" id="RHEA:20641"/>
        <dbReference type="ChEBI" id="CHEBI:15377"/>
        <dbReference type="ChEBI" id="CHEBI:15378"/>
        <dbReference type="ChEBI" id="CHEBI:57540"/>
        <dbReference type="ChEBI" id="CHEBI:57595"/>
        <dbReference type="ChEBI" id="CHEBI:57699"/>
        <dbReference type="ChEBI" id="CHEBI:57945"/>
        <dbReference type="EC" id="1.1.1.23"/>
    </reaction>
</comment>
<dbReference type="STRING" id="1121345.SAMN02745217_02422"/>
<evidence type="ECO:0000256" key="9">
    <source>
        <dbReference type="PIRNR" id="PIRNR000099"/>
    </source>
</evidence>
<feature type="binding site" evidence="8 12">
    <location>
        <position position="282"/>
    </location>
    <ligand>
        <name>substrate</name>
    </ligand>
</feature>
<dbReference type="PANTHER" id="PTHR21256:SF2">
    <property type="entry name" value="HISTIDINE BIOSYNTHESIS TRIFUNCTIONAL PROTEIN"/>
    <property type="match status" value="1"/>
</dbReference>
<evidence type="ECO:0000256" key="12">
    <source>
        <dbReference type="PIRSR" id="PIRSR000099-3"/>
    </source>
</evidence>
<feature type="binding site" evidence="8 12">
    <location>
        <position position="279"/>
    </location>
    <ligand>
        <name>substrate</name>
    </ligand>
</feature>
<dbReference type="Gene3D" id="1.20.5.1300">
    <property type="match status" value="1"/>
</dbReference>
<evidence type="ECO:0000256" key="6">
    <source>
        <dbReference type="ARBA" id="ARBA00023002"/>
    </source>
</evidence>
<dbReference type="GO" id="GO:0008270">
    <property type="term" value="F:zinc ion binding"/>
    <property type="evidence" value="ECO:0007669"/>
    <property type="project" value="UniProtKB-UniRule"/>
</dbReference>
<keyword evidence="8 11" id="KW-0520">NAD</keyword>
<dbReference type="GO" id="GO:0051287">
    <property type="term" value="F:NAD binding"/>
    <property type="evidence" value="ECO:0007669"/>
    <property type="project" value="InterPro"/>
</dbReference>
<dbReference type="GO" id="GO:0000105">
    <property type="term" value="P:L-histidine biosynthetic process"/>
    <property type="evidence" value="ECO:0007669"/>
    <property type="project" value="UniProtKB-UniRule"/>
</dbReference>
<evidence type="ECO:0000256" key="4">
    <source>
        <dbReference type="ARBA" id="ARBA00022723"/>
    </source>
</evidence>
<proteinExistence type="inferred from homology"/>
<evidence type="ECO:0000256" key="7">
    <source>
        <dbReference type="ARBA" id="ARBA00049489"/>
    </source>
</evidence>
<evidence type="ECO:0000256" key="10">
    <source>
        <dbReference type="PIRSR" id="PIRSR000099-1"/>
    </source>
</evidence>
<feature type="binding site" evidence="8 13">
    <location>
        <position position="282"/>
    </location>
    <ligand>
        <name>Zn(2+)</name>
        <dbReference type="ChEBI" id="CHEBI:29105"/>
    </ligand>
</feature>
<name>A0A1M7YAZ0_9FIRM</name>
<dbReference type="PROSITE" id="PS00611">
    <property type="entry name" value="HISOL_DEHYDROGENASE"/>
    <property type="match status" value="1"/>
</dbReference>
<protein>
    <recommendedName>
        <fullName evidence="3 8">Histidinol dehydrogenase</fullName>
        <shortName evidence="8">HDH</shortName>
        <ecNumber evidence="3 8">1.1.1.23</ecNumber>
    </recommendedName>
</protein>
<dbReference type="NCBIfam" id="TIGR00069">
    <property type="entry name" value="hisD"/>
    <property type="match status" value="1"/>
</dbReference>
<dbReference type="CDD" id="cd06572">
    <property type="entry name" value="Histidinol_dh"/>
    <property type="match status" value="1"/>
</dbReference>
<comment type="similarity">
    <text evidence="2 8 9 14">Belongs to the histidinol dehydrogenase family.</text>
</comment>
<dbReference type="InterPro" id="IPR022695">
    <property type="entry name" value="Histidinol_DH_monofunct"/>
</dbReference>
<evidence type="ECO:0000256" key="14">
    <source>
        <dbReference type="RuleBase" id="RU004175"/>
    </source>
</evidence>
<dbReference type="EC" id="1.1.1.23" evidence="3 8"/>
<evidence type="ECO:0000256" key="1">
    <source>
        <dbReference type="ARBA" id="ARBA00003850"/>
    </source>
</evidence>
<feature type="binding site" evidence="8 11">
    <location>
        <position position="211"/>
    </location>
    <ligand>
        <name>NAD(+)</name>
        <dbReference type="ChEBI" id="CHEBI:57540"/>
    </ligand>
</feature>
<sequence>MTQGKIQEQRIKLIFGKEVMMRIERLEKGIKEDILRNLLKRSPNQYETYEKAVAEIIEGVKVRKDAALFEYTKRFDKADINRDTILVTKEEMEEAYNLVDPEVVQVIRKSAENIRTYHEKQKQYSWFDSEPSGIILGQKITPLASVGVYVPGGKAAYPSSVLMNVIPAKVAGVKRIAMTTPPDSEGKVYAGTLVAAKEAGITEIYKVGGAQAIAALAHGTESIKKVDKIVGPGNIYVALAKKAVYGHVSIDSIAGPSEILVLADETANPRYVAADLLSQAEHDELASAILITTSEELAYRVSEEVKKFTSVLSRKEIIEKSLDNYGYILIASDMDEAVETANEIASEHLEILTKDPFTLMTKIQNAGAIFLGEYSSEPLGDYFAGPNHVLPTNGTAKFFSPLSVDDYIKKSSIISYSREALEPVYKDIVRFAQAEGLTAHANSIAVRFEEE</sequence>
<feature type="binding site" evidence="8 11">
    <location>
        <position position="149"/>
    </location>
    <ligand>
        <name>NAD(+)</name>
        <dbReference type="ChEBI" id="CHEBI:57540"/>
    </ligand>
</feature>
<keyword evidence="8" id="KW-0028">Amino-acid biosynthesis</keyword>
<gene>
    <name evidence="8" type="primary">hisD</name>
    <name evidence="15" type="ORF">SAMN02745217_02422</name>
</gene>
<keyword evidence="8" id="KW-0368">Histidine biosynthesis</keyword>
<dbReference type="SUPFAM" id="SSF53720">
    <property type="entry name" value="ALDH-like"/>
    <property type="match status" value="1"/>
</dbReference>
<keyword evidence="6 8" id="KW-0560">Oxidoreductase</keyword>
<evidence type="ECO:0000256" key="5">
    <source>
        <dbReference type="ARBA" id="ARBA00022833"/>
    </source>
</evidence>
<evidence type="ECO:0000256" key="13">
    <source>
        <dbReference type="PIRSR" id="PIRSR000099-4"/>
    </source>
</evidence>
<dbReference type="Gene3D" id="3.40.50.1980">
    <property type="entry name" value="Nitrogenase molybdenum iron protein domain"/>
    <property type="match status" value="2"/>
</dbReference>
<feature type="binding site" evidence="8 12">
    <location>
        <position position="348"/>
    </location>
    <ligand>
        <name>substrate</name>
    </ligand>
</feature>
<dbReference type="FunFam" id="3.40.50.1980:FF:000001">
    <property type="entry name" value="Histidinol dehydrogenase"/>
    <property type="match status" value="1"/>
</dbReference>
<dbReference type="UniPathway" id="UPA00031">
    <property type="reaction ID" value="UER00014"/>
</dbReference>
<dbReference type="InterPro" id="IPR012131">
    <property type="entry name" value="Hstdl_DH"/>
</dbReference>
<evidence type="ECO:0000313" key="16">
    <source>
        <dbReference type="Proteomes" id="UP000184612"/>
    </source>
</evidence>
<feature type="binding site" evidence="8 12">
    <location>
        <position position="435"/>
    </location>
    <ligand>
        <name>substrate</name>
    </ligand>
</feature>
<feature type="binding site" evidence="8 11">
    <location>
        <position position="234"/>
    </location>
    <ligand>
        <name>NAD(+)</name>
        <dbReference type="ChEBI" id="CHEBI:57540"/>
    </ligand>
</feature>
<feature type="binding site" evidence="8 12">
    <location>
        <position position="381"/>
    </location>
    <ligand>
        <name>substrate</name>
    </ligand>
</feature>
<evidence type="ECO:0000256" key="2">
    <source>
        <dbReference type="ARBA" id="ARBA00010178"/>
    </source>
</evidence>
<feature type="binding site" evidence="8 12">
    <location>
        <position position="440"/>
    </location>
    <ligand>
        <name>substrate</name>
    </ligand>
</feature>
<dbReference type="FunFam" id="3.40.50.1980:FF:000026">
    <property type="entry name" value="Histidinol dehydrogenase"/>
    <property type="match status" value="1"/>
</dbReference>